<feature type="region of interest" description="Disordered" evidence="1">
    <location>
        <begin position="42"/>
        <end position="78"/>
    </location>
</feature>
<accession>A0A848GZB2</accession>
<dbReference type="RefSeq" id="WP_169416870.1">
    <property type="nucleotide sequence ID" value="NZ_JABBFX010000001.1"/>
</dbReference>
<dbReference type="EMBL" id="JABBFX010000001">
    <property type="protein sequence ID" value="NML42639.1"/>
    <property type="molecule type" value="Genomic_DNA"/>
</dbReference>
<dbReference type="Proteomes" id="UP000541185">
    <property type="component" value="Unassembled WGS sequence"/>
</dbReference>
<sequence length="78" mass="8727">MLDRMPDRNRKHPGGRPEFEVAYYTKELGRTLQRQLLTQQLAQLSEGNGNRNLRDEGVAPDAATPSPLDDGADPRARP</sequence>
<evidence type="ECO:0000256" key="1">
    <source>
        <dbReference type="SAM" id="MobiDB-lite"/>
    </source>
</evidence>
<evidence type="ECO:0000313" key="2">
    <source>
        <dbReference type="EMBL" id="NML42639.1"/>
    </source>
</evidence>
<keyword evidence="3" id="KW-1185">Reference proteome</keyword>
<protein>
    <submittedName>
        <fullName evidence="2">Uncharacterized protein</fullName>
    </submittedName>
</protein>
<proteinExistence type="predicted"/>
<reference evidence="2 3" key="1">
    <citation type="submission" date="2020-04" db="EMBL/GenBank/DDBJ databases">
        <title>Ramlibacter sp. G-1-2-2 isolated from soil.</title>
        <authorList>
            <person name="Dahal R.H."/>
        </authorList>
    </citation>
    <scope>NUCLEOTIDE SEQUENCE [LARGE SCALE GENOMIC DNA]</scope>
    <source>
        <strain evidence="2 3">G-1-2-2</strain>
    </source>
</reference>
<evidence type="ECO:0000313" key="3">
    <source>
        <dbReference type="Proteomes" id="UP000541185"/>
    </source>
</evidence>
<gene>
    <name evidence="2" type="ORF">HHL11_02680</name>
</gene>
<name>A0A848GZB2_9BURK</name>
<comment type="caution">
    <text evidence="2">The sequence shown here is derived from an EMBL/GenBank/DDBJ whole genome shotgun (WGS) entry which is preliminary data.</text>
</comment>
<organism evidence="2 3">
    <name type="scientific">Ramlibacter agri</name>
    <dbReference type="NCBI Taxonomy" id="2728837"/>
    <lineage>
        <taxon>Bacteria</taxon>
        <taxon>Pseudomonadati</taxon>
        <taxon>Pseudomonadota</taxon>
        <taxon>Betaproteobacteria</taxon>
        <taxon>Burkholderiales</taxon>
        <taxon>Comamonadaceae</taxon>
        <taxon>Ramlibacter</taxon>
    </lineage>
</organism>
<dbReference type="AlphaFoldDB" id="A0A848GZB2"/>